<evidence type="ECO:0000256" key="1">
    <source>
        <dbReference type="SAM" id="MobiDB-lite"/>
    </source>
</evidence>
<proteinExistence type="predicted"/>
<evidence type="ECO:0000313" key="3">
    <source>
        <dbReference type="Proteomes" id="UP000183050"/>
    </source>
</evidence>
<dbReference type="AlphaFoldDB" id="A0A1L3ZMM0"/>
<gene>
    <name evidence="2" type="ORF">BMW22_35955</name>
</gene>
<keyword evidence="2" id="KW-0614">Plasmid</keyword>
<geneLocation type="plasmid" evidence="3">
    <name>unnamed3 sequence</name>
</geneLocation>
<sequence length="175" mass="17903">MQRARTFRQATVAPSRGMTNSVATKNDLGGMQQVNGNAVSGSPLSGSSIGNSDLSILLTVGQGATALKTRNVGQVVNALAAVSSAIKANSKTLGKQQATIGTAGLLQGALDQNTTARLSGSQIWNQAIGAANTTVQLRNQRLIDAAEAESSAAKVMTYDSGKVSFVEDPQGKQGN</sequence>
<name>A0A1L3ZMM0_RHILE</name>
<evidence type="ECO:0000313" key="2">
    <source>
        <dbReference type="EMBL" id="API56868.1"/>
    </source>
</evidence>
<feature type="region of interest" description="Disordered" evidence="1">
    <location>
        <begin position="1"/>
        <end position="31"/>
    </location>
</feature>
<protein>
    <submittedName>
        <fullName evidence="2">Uncharacterized protein</fullName>
    </submittedName>
</protein>
<accession>A0A1L3ZMM0</accession>
<reference evidence="2 3" key="1">
    <citation type="submission" date="2016-11" db="EMBL/GenBank/DDBJ databases">
        <title>Rhizobium leguminosarum bv. viciae strain Vaf12 isolated from Vavilovia formosa root nodules from Russia, Dagestan.</title>
        <authorList>
            <person name="Kimeklis A."/>
        </authorList>
    </citation>
    <scope>NUCLEOTIDE SEQUENCE [LARGE SCALE GENOMIC DNA]</scope>
    <source>
        <strain evidence="2 3">Vaf-108</strain>
        <plasmid evidence="3">Plasmid unnamed3 sequence</plasmid>
    </source>
</reference>
<dbReference type="EMBL" id="CP018231">
    <property type="protein sequence ID" value="API56868.1"/>
    <property type="molecule type" value="Genomic_DNA"/>
</dbReference>
<dbReference type="Proteomes" id="UP000183050">
    <property type="component" value="Plasmid unnamed3"/>
</dbReference>
<organism evidence="2 3">
    <name type="scientific">Rhizobium leguminosarum</name>
    <dbReference type="NCBI Taxonomy" id="384"/>
    <lineage>
        <taxon>Bacteria</taxon>
        <taxon>Pseudomonadati</taxon>
        <taxon>Pseudomonadota</taxon>
        <taxon>Alphaproteobacteria</taxon>
        <taxon>Hyphomicrobiales</taxon>
        <taxon>Rhizobiaceae</taxon>
        <taxon>Rhizobium/Agrobacterium group</taxon>
        <taxon>Rhizobium</taxon>
    </lineage>
</organism>